<accession>A0AA86QP65</accession>
<dbReference type="AlphaFoldDB" id="A0AA86QP65"/>
<keyword evidence="1" id="KW-0812">Transmembrane</keyword>
<feature type="transmembrane region" description="Helical" evidence="1">
    <location>
        <begin position="497"/>
        <end position="521"/>
    </location>
</feature>
<keyword evidence="1" id="KW-0472">Membrane</keyword>
<dbReference type="EMBL" id="CATOUU010000916">
    <property type="protein sequence ID" value="CAI9959181.1"/>
    <property type="molecule type" value="Genomic_DNA"/>
</dbReference>
<reference evidence="3 4" key="2">
    <citation type="submission" date="2024-07" db="EMBL/GenBank/DDBJ databases">
        <authorList>
            <person name="Akdeniz Z."/>
        </authorList>
    </citation>
    <scope>NUCLEOTIDE SEQUENCE [LARGE SCALE GENOMIC DNA]</scope>
</reference>
<dbReference type="EMBL" id="CAXDID020000112">
    <property type="protein sequence ID" value="CAL6029768.1"/>
    <property type="molecule type" value="Genomic_DNA"/>
</dbReference>
<evidence type="ECO:0008006" key="5">
    <source>
        <dbReference type="Google" id="ProtNLM"/>
    </source>
</evidence>
<protein>
    <recommendedName>
        <fullName evidence="5">Transmembrane protein</fullName>
    </recommendedName>
</protein>
<keyword evidence="4" id="KW-1185">Reference proteome</keyword>
<gene>
    <name evidence="3" type="ORF">HINF_LOCUS32645</name>
    <name evidence="2" type="ORF">HINF_LOCUS46826</name>
</gene>
<evidence type="ECO:0000313" key="2">
    <source>
        <dbReference type="EMBL" id="CAI9959181.1"/>
    </source>
</evidence>
<evidence type="ECO:0000313" key="3">
    <source>
        <dbReference type="EMBL" id="CAL6029768.1"/>
    </source>
</evidence>
<evidence type="ECO:0000256" key="1">
    <source>
        <dbReference type="SAM" id="Phobius"/>
    </source>
</evidence>
<dbReference type="Proteomes" id="UP001642409">
    <property type="component" value="Unassembled WGS sequence"/>
</dbReference>
<proteinExistence type="predicted"/>
<reference evidence="2" key="1">
    <citation type="submission" date="2023-06" db="EMBL/GenBank/DDBJ databases">
        <authorList>
            <person name="Kurt Z."/>
        </authorList>
    </citation>
    <scope>NUCLEOTIDE SEQUENCE</scope>
</reference>
<name>A0AA86QP65_9EUKA</name>
<keyword evidence="1" id="KW-1133">Transmembrane helix</keyword>
<organism evidence="2">
    <name type="scientific">Hexamita inflata</name>
    <dbReference type="NCBI Taxonomy" id="28002"/>
    <lineage>
        <taxon>Eukaryota</taxon>
        <taxon>Metamonada</taxon>
        <taxon>Diplomonadida</taxon>
        <taxon>Hexamitidae</taxon>
        <taxon>Hexamitinae</taxon>
        <taxon>Hexamita</taxon>
    </lineage>
</organism>
<comment type="caution">
    <text evidence="2">The sequence shown here is derived from an EMBL/GenBank/DDBJ whole genome shotgun (WGS) entry which is preliminary data.</text>
</comment>
<sequence>MISFVVFAFQGQTSEIAAQTVLEDCYSDLSRVILKEDQKQICLQLITSSNSKCNVFPKGVKLSIELDNIEGFYTPTGYFSDFNYSITTELCVSCTTQACIDHIFFESKTASASIESYGFIAPISVGVVIREQLDLVNCINESHVVVYSTKIDLISKINDYCWQLLTSNSYIMLNNSQTTSIKLSGIIMQDTYVPGSPDISFSASNTDKTFIFTSVGTDVYQVFDTYDFVGISQKICVQLSNTVNCLETSTNKVEISGLTPGYSQLRLRINENSMQLAGTPSAMGKLYNQLAAVEKYDAYHIKLQILFGQIEYFFESQDVQSYEEGQTQSFTCSTEKCKANILYVYNNIDKITSASTVTSTSKGGIIQHMITETVTTIYEGCYKGFHLNYNKNHVWFDLIINSQSTTCAISANSSYTFILVSKNATQTNNLITQFTQVLNSSMNLINISFTITDDILKMIEKTQQTILLINQNKETIDYVSLLKVVNVNIESFYNIQILILGISIALSVTISIVYHITKFYCKTPTSIKKNKIQIKNFDELEM</sequence>
<evidence type="ECO:0000313" key="4">
    <source>
        <dbReference type="Proteomes" id="UP001642409"/>
    </source>
</evidence>